<keyword evidence="3" id="KW-0808">Transferase</keyword>
<keyword evidence="4" id="KW-0547">Nucleotide-binding</keyword>
<evidence type="ECO:0000256" key="3">
    <source>
        <dbReference type="ARBA" id="ARBA00022679"/>
    </source>
</evidence>
<dbReference type="GO" id="GO:0004674">
    <property type="term" value="F:protein serine/threonine kinase activity"/>
    <property type="evidence" value="ECO:0007669"/>
    <property type="project" value="UniProtKB-KW"/>
</dbReference>
<proteinExistence type="predicted"/>
<organism evidence="10 11">
    <name type="scientific">Coilia grayii</name>
    <name type="common">Gray's grenadier anchovy</name>
    <dbReference type="NCBI Taxonomy" id="363190"/>
    <lineage>
        <taxon>Eukaryota</taxon>
        <taxon>Metazoa</taxon>
        <taxon>Chordata</taxon>
        <taxon>Craniata</taxon>
        <taxon>Vertebrata</taxon>
        <taxon>Euteleostomi</taxon>
        <taxon>Actinopterygii</taxon>
        <taxon>Neopterygii</taxon>
        <taxon>Teleostei</taxon>
        <taxon>Clupei</taxon>
        <taxon>Clupeiformes</taxon>
        <taxon>Clupeoidei</taxon>
        <taxon>Engraulidae</taxon>
        <taxon>Coilinae</taxon>
        <taxon>Coilia</taxon>
    </lineage>
</organism>
<name>A0ABD1JZM0_9TELE</name>
<keyword evidence="6" id="KW-0067">ATP-binding</keyword>
<evidence type="ECO:0000256" key="6">
    <source>
        <dbReference type="ARBA" id="ARBA00022840"/>
    </source>
</evidence>
<dbReference type="InterPro" id="IPR000719">
    <property type="entry name" value="Prot_kinase_dom"/>
</dbReference>
<feature type="domain" description="Protein kinase" evidence="9">
    <location>
        <begin position="1"/>
        <end position="276"/>
    </location>
</feature>
<comment type="catalytic activity">
    <reaction evidence="8">
        <text>L-seryl-[protein] + ATP = O-phospho-L-seryl-[protein] + ADP + H(+)</text>
        <dbReference type="Rhea" id="RHEA:17989"/>
        <dbReference type="Rhea" id="RHEA-COMP:9863"/>
        <dbReference type="Rhea" id="RHEA-COMP:11604"/>
        <dbReference type="ChEBI" id="CHEBI:15378"/>
        <dbReference type="ChEBI" id="CHEBI:29999"/>
        <dbReference type="ChEBI" id="CHEBI:30616"/>
        <dbReference type="ChEBI" id="CHEBI:83421"/>
        <dbReference type="ChEBI" id="CHEBI:456216"/>
        <dbReference type="EC" id="2.7.11.1"/>
    </reaction>
</comment>
<dbReference type="InterPro" id="IPR011989">
    <property type="entry name" value="ARM-like"/>
</dbReference>
<comment type="caution">
    <text evidence="10">The sequence shown here is derived from an EMBL/GenBank/DDBJ whole genome shotgun (WGS) entry which is preliminary data.</text>
</comment>
<dbReference type="InterPro" id="IPR011009">
    <property type="entry name" value="Kinase-like_dom_sf"/>
</dbReference>
<dbReference type="EC" id="2.7.11.1" evidence="1"/>
<reference evidence="10 11" key="1">
    <citation type="submission" date="2024-09" db="EMBL/GenBank/DDBJ databases">
        <title>A chromosome-level genome assembly of Gray's grenadier anchovy, Coilia grayii.</title>
        <authorList>
            <person name="Fu Z."/>
        </authorList>
    </citation>
    <scope>NUCLEOTIDE SEQUENCE [LARGE SCALE GENOMIC DNA]</scope>
    <source>
        <strain evidence="10">G4</strain>
        <tissue evidence="10">Muscle</tissue>
    </source>
</reference>
<evidence type="ECO:0000256" key="1">
    <source>
        <dbReference type="ARBA" id="ARBA00012513"/>
    </source>
</evidence>
<dbReference type="PANTHER" id="PTHR24363">
    <property type="entry name" value="SERINE/THREONINE PROTEIN KINASE"/>
    <property type="match status" value="1"/>
</dbReference>
<protein>
    <recommendedName>
        <fullName evidence="1">non-specific serine/threonine protein kinase</fullName>
        <ecNumber evidence="1">2.7.11.1</ecNumber>
    </recommendedName>
</protein>
<dbReference type="PROSITE" id="PS50011">
    <property type="entry name" value="PROTEIN_KINASE_DOM"/>
    <property type="match status" value="1"/>
</dbReference>
<dbReference type="GO" id="GO:0005524">
    <property type="term" value="F:ATP binding"/>
    <property type="evidence" value="ECO:0007669"/>
    <property type="project" value="UniProtKB-KW"/>
</dbReference>
<evidence type="ECO:0000256" key="5">
    <source>
        <dbReference type="ARBA" id="ARBA00022777"/>
    </source>
</evidence>
<evidence type="ECO:0000256" key="8">
    <source>
        <dbReference type="ARBA" id="ARBA00048679"/>
    </source>
</evidence>
<evidence type="ECO:0000259" key="9">
    <source>
        <dbReference type="PROSITE" id="PS50011"/>
    </source>
</evidence>
<accession>A0ABD1JZM0</accession>
<dbReference type="InterPro" id="IPR016024">
    <property type="entry name" value="ARM-type_fold"/>
</dbReference>
<evidence type="ECO:0000256" key="7">
    <source>
        <dbReference type="ARBA" id="ARBA00047899"/>
    </source>
</evidence>
<sequence length="517" mass="57057">MDCPYTDTLSTVISNLRDEKAAIGQKVILTFLGQMIDALTYLHKQHIIHRNLKPSNILVKRLNFRICDFGTAALSSDRMKIKVKAKEAFLYQLLSLKKTDNALDIIVSQKLHSVLGMMLEADLEYRANVWDLMKEPLVKRCLVLCGSPLHVMATLPSGVSGPPFHKDFSKVLDFMQTYKDVESVQLQILSYLTSEKKKVMGHQDDVVKLTCTTMRAHKDCVAVQLKALQVLHMCAVAGEETGAQKQSVHERETISSVLAAVDAHTTSSELLTEAFILLFLLSENIGAVRWFLELNGVAQAYKALKGFPKHRVIASHACRLIWRSLEAHELPAGVCLFGCVEAVCEIADAHPQDGVVMEDVCSALLGLSCHASFESKDVEDSTLVLLRALKGHSCRPTLVQRAFTALANLTHMSKVACLRLLVAPGGGSGVIVMREARQKYPSNHKLSLSMVKVLAAMAKHDELLEELISVNAQEDLKQSEADCISDEKMKMLLQDILSRLAEVKKTSSSSQHCTANG</sequence>
<keyword evidence="5" id="KW-0418">Kinase</keyword>
<evidence type="ECO:0000256" key="4">
    <source>
        <dbReference type="ARBA" id="ARBA00022741"/>
    </source>
</evidence>
<dbReference type="PANTHER" id="PTHR24363:SF0">
    <property type="entry name" value="SERINE_THREONINE KINASE LIKE DOMAIN CONTAINING 1"/>
    <property type="match status" value="1"/>
</dbReference>
<dbReference type="Pfam" id="PF00069">
    <property type="entry name" value="Pkinase"/>
    <property type="match status" value="1"/>
</dbReference>
<dbReference type="EMBL" id="JBHFQA010000010">
    <property type="protein sequence ID" value="KAL2092323.1"/>
    <property type="molecule type" value="Genomic_DNA"/>
</dbReference>
<dbReference type="Gene3D" id="1.25.10.10">
    <property type="entry name" value="Leucine-rich Repeat Variant"/>
    <property type="match status" value="1"/>
</dbReference>
<dbReference type="Proteomes" id="UP001591681">
    <property type="component" value="Unassembled WGS sequence"/>
</dbReference>
<evidence type="ECO:0000313" key="11">
    <source>
        <dbReference type="Proteomes" id="UP001591681"/>
    </source>
</evidence>
<evidence type="ECO:0000313" key="10">
    <source>
        <dbReference type="EMBL" id="KAL2092323.1"/>
    </source>
</evidence>
<dbReference type="AlphaFoldDB" id="A0ABD1JZM0"/>
<dbReference type="SUPFAM" id="SSF48371">
    <property type="entry name" value="ARM repeat"/>
    <property type="match status" value="1"/>
</dbReference>
<dbReference type="SUPFAM" id="SSF56112">
    <property type="entry name" value="Protein kinase-like (PK-like)"/>
    <property type="match status" value="1"/>
</dbReference>
<keyword evidence="11" id="KW-1185">Reference proteome</keyword>
<dbReference type="Gene3D" id="1.10.510.10">
    <property type="entry name" value="Transferase(Phosphotransferase) domain 1"/>
    <property type="match status" value="1"/>
</dbReference>
<gene>
    <name evidence="10" type="ORF">ACEWY4_012121</name>
</gene>
<comment type="catalytic activity">
    <reaction evidence="7">
        <text>L-threonyl-[protein] + ATP = O-phospho-L-threonyl-[protein] + ADP + H(+)</text>
        <dbReference type="Rhea" id="RHEA:46608"/>
        <dbReference type="Rhea" id="RHEA-COMP:11060"/>
        <dbReference type="Rhea" id="RHEA-COMP:11605"/>
        <dbReference type="ChEBI" id="CHEBI:15378"/>
        <dbReference type="ChEBI" id="CHEBI:30013"/>
        <dbReference type="ChEBI" id="CHEBI:30616"/>
        <dbReference type="ChEBI" id="CHEBI:61977"/>
        <dbReference type="ChEBI" id="CHEBI:456216"/>
        <dbReference type="EC" id="2.7.11.1"/>
    </reaction>
</comment>
<keyword evidence="2" id="KW-0723">Serine/threonine-protein kinase</keyword>
<evidence type="ECO:0000256" key="2">
    <source>
        <dbReference type="ARBA" id="ARBA00022527"/>
    </source>
</evidence>